<dbReference type="GO" id="GO:0009791">
    <property type="term" value="P:post-embryonic development"/>
    <property type="evidence" value="ECO:0007669"/>
    <property type="project" value="UniProtKB-ARBA"/>
</dbReference>
<dbReference type="InterPro" id="IPR007021">
    <property type="entry name" value="DUF659"/>
</dbReference>
<dbReference type="EMBL" id="JBBPFD010000009">
    <property type="protein sequence ID" value="KAK7912577.1"/>
    <property type="molecule type" value="Genomic_DNA"/>
</dbReference>
<dbReference type="AlphaFoldDB" id="A0AAW0P894"/>
<dbReference type="InterPro" id="IPR003656">
    <property type="entry name" value="Znf_BED"/>
</dbReference>
<evidence type="ECO:0000256" key="7">
    <source>
        <dbReference type="ARBA" id="ARBA00023242"/>
    </source>
</evidence>
<dbReference type="SUPFAM" id="SSF57667">
    <property type="entry name" value="beta-beta-alpha zinc fingers"/>
    <property type="match status" value="1"/>
</dbReference>
<evidence type="ECO:0000313" key="11">
    <source>
        <dbReference type="Proteomes" id="UP001460270"/>
    </source>
</evidence>
<evidence type="ECO:0000256" key="6">
    <source>
        <dbReference type="ARBA" id="ARBA00023163"/>
    </source>
</evidence>
<organism evidence="10 11">
    <name type="scientific">Mugilogobius chulae</name>
    <name type="common">yellowstripe goby</name>
    <dbReference type="NCBI Taxonomy" id="88201"/>
    <lineage>
        <taxon>Eukaryota</taxon>
        <taxon>Metazoa</taxon>
        <taxon>Chordata</taxon>
        <taxon>Craniata</taxon>
        <taxon>Vertebrata</taxon>
        <taxon>Euteleostomi</taxon>
        <taxon>Actinopterygii</taxon>
        <taxon>Neopterygii</taxon>
        <taxon>Teleostei</taxon>
        <taxon>Neoteleostei</taxon>
        <taxon>Acanthomorphata</taxon>
        <taxon>Gobiaria</taxon>
        <taxon>Gobiiformes</taxon>
        <taxon>Gobioidei</taxon>
        <taxon>Gobiidae</taxon>
        <taxon>Gobionellinae</taxon>
        <taxon>Mugilogobius</taxon>
    </lineage>
</organism>
<dbReference type="PANTHER" id="PTHR46481">
    <property type="entry name" value="ZINC FINGER BED DOMAIN-CONTAINING PROTEIN 4"/>
    <property type="match status" value="1"/>
</dbReference>
<keyword evidence="5" id="KW-0805">Transcription regulation</keyword>
<keyword evidence="6" id="KW-0804">Transcription</keyword>
<evidence type="ECO:0000256" key="3">
    <source>
        <dbReference type="ARBA" id="ARBA00022771"/>
    </source>
</evidence>
<dbReference type="InterPro" id="IPR036236">
    <property type="entry name" value="Znf_C2H2_sf"/>
</dbReference>
<dbReference type="PANTHER" id="PTHR46481:SF10">
    <property type="entry name" value="ZINC FINGER BED DOMAIN-CONTAINING PROTEIN 39"/>
    <property type="match status" value="1"/>
</dbReference>
<gene>
    <name evidence="10" type="ORF">WMY93_012788</name>
</gene>
<keyword evidence="3 8" id="KW-0863">Zinc-finger</keyword>
<keyword evidence="11" id="KW-1185">Reference proteome</keyword>
<dbReference type="InterPro" id="IPR012337">
    <property type="entry name" value="RNaseH-like_sf"/>
</dbReference>
<evidence type="ECO:0000256" key="1">
    <source>
        <dbReference type="ARBA" id="ARBA00004123"/>
    </source>
</evidence>
<proteinExistence type="predicted"/>
<keyword evidence="7" id="KW-0539">Nucleus</keyword>
<protein>
    <recommendedName>
        <fullName evidence="9">BED-type domain-containing protein</fullName>
    </recommendedName>
</protein>
<keyword evidence="2" id="KW-0479">Metal-binding</keyword>
<dbReference type="SMART" id="SM00614">
    <property type="entry name" value="ZnF_BED"/>
    <property type="match status" value="1"/>
</dbReference>
<dbReference type="Gene3D" id="1.10.10.1070">
    <property type="entry name" value="Zinc finger, BED domain-containing"/>
    <property type="match status" value="1"/>
</dbReference>
<evidence type="ECO:0000256" key="5">
    <source>
        <dbReference type="ARBA" id="ARBA00023015"/>
    </source>
</evidence>
<dbReference type="GO" id="GO:0003677">
    <property type="term" value="F:DNA binding"/>
    <property type="evidence" value="ECO:0007669"/>
    <property type="project" value="InterPro"/>
</dbReference>
<dbReference type="GO" id="GO:0008270">
    <property type="term" value="F:zinc ion binding"/>
    <property type="evidence" value="ECO:0007669"/>
    <property type="project" value="UniProtKB-KW"/>
</dbReference>
<name>A0AAW0P894_9GOBI</name>
<evidence type="ECO:0000256" key="8">
    <source>
        <dbReference type="PROSITE-ProRule" id="PRU00027"/>
    </source>
</evidence>
<reference evidence="11" key="1">
    <citation type="submission" date="2024-04" db="EMBL/GenBank/DDBJ databases">
        <title>Salinicola lusitanus LLJ914,a marine bacterium isolated from the Okinawa Trough.</title>
        <authorList>
            <person name="Li J."/>
        </authorList>
    </citation>
    <scope>NUCLEOTIDE SEQUENCE [LARGE SCALE GENOMIC DNA]</scope>
</reference>
<dbReference type="InterPro" id="IPR052035">
    <property type="entry name" value="ZnF_BED_domain_contain"/>
</dbReference>
<comment type="subcellular location">
    <subcellularLocation>
        <location evidence="1">Nucleus</location>
    </subcellularLocation>
</comment>
<accession>A0AAW0P894</accession>
<dbReference type="PROSITE" id="PS50808">
    <property type="entry name" value="ZF_BED"/>
    <property type="match status" value="1"/>
</dbReference>
<dbReference type="Pfam" id="PF02892">
    <property type="entry name" value="zf-BED"/>
    <property type="match status" value="1"/>
</dbReference>
<dbReference type="Pfam" id="PF04937">
    <property type="entry name" value="DUF659"/>
    <property type="match status" value="1"/>
</dbReference>
<evidence type="ECO:0000259" key="9">
    <source>
        <dbReference type="PROSITE" id="PS50808"/>
    </source>
</evidence>
<keyword evidence="4" id="KW-0862">Zinc</keyword>
<dbReference type="SUPFAM" id="SSF140996">
    <property type="entry name" value="Hermes dimerisation domain"/>
    <property type="match status" value="1"/>
</dbReference>
<evidence type="ECO:0000256" key="4">
    <source>
        <dbReference type="ARBA" id="ARBA00022833"/>
    </source>
</evidence>
<dbReference type="SUPFAM" id="SSF53098">
    <property type="entry name" value="Ribonuclease H-like"/>
    <property type="match status" value="1"/>
</dbReference>
<feature type="domain" description="BED-type" evidence="9">
    <location>
        <begin position="20"/>
        <end position="70"/>
    </location>
</feature>
<dbReference type="GO" id="GO:0005634">
    <property type="term" value="C:nucleus"/>
    <property type="evidence" value="ECO:0007669"/>
    <property type="project" value="UniProtKB-SubCell"/>
</dbReference>
<evidence type="ECO:0000256" key="2">
    <source>
        <dbReference type="ARBA" id="ARBA00022723"/>
    </source>
</evidence>
<evidence type="ECO:0000313" key="10">
    <source>
        <dbReference type="EMBL" id="KAK7912577.1"/>
    </source>
</evidence>
<dbReference type="Proteomes" id="UP001460270">
    <property type="component" value="Unassembled WGS sequence"/>
</dbReference>
<sequence length="300" mass="33963">MEARASVATSGADDGRKTRLKSSKVWEHFKQRPNKMVMCTLCRAEMAYHSSTTAMHEHLKRKHPTAFHTAGSQPAAKRQSGMEDFFHKKNGTECSPQLAAELTNSVLEMLVLDMRPINMVEGEGFKKMIEKFYPSYKLPSRTHFTKLMEKKYSESMDKVKETLKNISGKLTLTTDAWTSIATEAYLGVTCHFINEQWELTSINLTTMPLQERHTAENIASWIEDVVEKFDISMSKVLVIVHDNAANVVAALRMLEEKHGVSSLRCAGHTLQLVVNHALKEQQITRTLGAARTLVEHFKKK</sequence>
<comment type="caution">
    <text evidence="10">The sequence shown here is derived from an EMBL/GenBank/DDBJ whole genome shotgun (WGS) entry which is preliminary data.</text>
</comment>